<dbReference type="GeneID" id="5410110"/>
<dbReference type="AlphaFoldDB" id="A7I999"/>
<reference evidence="2" key="1">
    <citation type="journal article" date="2015" name="Microbiology">
        <title>Genome of Methanoregula boonei 6A8 reveals adaptations to oligotrophic peatland environments.</title>
        <authorList>
            <person name="Braeuer S."/>
            <person name="Cadillo-Quiroz H."/>
            <person name="Kyrpides N."/>
            <person name="Woyke T."/>
            <person name="Goodwin L."/>
            <person name="Detter C."/>
            <person name="Podell S."/>
            <person name="Yavitt J.B."/>
            <person name="Zinder S.H."/>
        </authorList>
    </citation>
    <scope>NUCLEOTIDE SEQUENCE [LARGE SCALE GENOMIC DNA]</scope>
    <source>
        <strain evidence="2">DSM 21154 / JCM 14090 / 6A8</strain>
    </source>
</reference>
<evidence type="ECO:0000313" key="1">
    <source>
        <dbReference type="EMBL" id="ABS56310.1"/>
    </source>
</evidence>
<dbReference type="EMBL" id="CP000780">
    <property type="protein sequence ID" value="ABS56310.1"/>
    <property type="molecule type" value="Genomic_DNA"/>
</dbReference>
<dbReference type="KEGG" id="mbn:Mboo_1794"/>
<dbReference type="Proteomes" id="UP000002408">
    <property type="component" value="Chromosome"/>
</dbReference>
<evidence type="ECO:0000313" key="2">
    <source>
        <dbReference type="Proteomes" id="UP000002408"/>
    </source>
</evidence>
<protein>
    <submittedName>
        <fullName evidence="1">Uncharacterized protein</fullName>
    </submittedName>
</protein>
<dbReference type="OrthoDB" id="52980at2157"/>
<dbReference type="eggNOG" id="arCOG05136">
    <property type="taxonomic scope" value="Archaea"/>
</dbReference>
<proteinExistence type="predicted"/>
<dbReference type="HOGENOM" id="CLU_188840_0_0_2"/>
<dbReference type="STRING" id="456442.Mboo_1794"/>
<keyword evidence="2" id="KW-1185">Reference proteome</keyword>
<name>A7I999_METB6</name>
<organism evidence="1 2">
    <name type="scientific">Methanoregula boonei (strain DSM 21154 / JCM 14090 / 6A8)</name>
    <dbReference type="NCBI Taxonomy" id="456442"/>
    <lineage>
        <taxon>Archaea</taxon>
        <taxon>Methanobacteriati</taxon>
        <taxon>Methanobacteriota</taxon>
        <taxon>Stenosarchaea group</taxon>
        <taxon>Methanomicrobia</taxon>
        <taxon>Methanomicrobiales</taxon>
        <taxon>Methanoregulaceae</taxon>
        <taxon>Methanoregula</taxon>
    </lineage>
</organism>
<sequence>MPGYSPDSSGVSRIAIAPDVIRYIEKRDCDFRICTSCGGPVLLPVRIKPPKKSDILIQAARHTIYISIHQARFLDEIRADMIPFFEECPEGFEGE</sequence>
<dbReference type="RefSeq" id="WP_012107359.1">
    <property type="nucleotide sequence ID" value="NC_009712.1"/>
</dbReference>
<gene>
    <name evidence="1" type="ordered locus">Mboo_1794</name>
</gene>
<accession>A7I999</accession>